<dbReference type="AlphaFoldDB" id="Q07WE3"/>
<gene>
    <name evidence="2" type="ordered locus">Sfri_3846</name>
</gene>
<dbReference type="KEGG" id="sfr:Sfri_3846"/>
<dbReference type="STRING" id="318167.Sfri_3846"/>
<feature type="transmembrane region" description="Helical" evidence="1">
    <location>
        <begin position="35"/>
        <end position="54"/>
    </location>
</feature>
<keyword evidence="1" id="KW-1133">Transmembrane helix</keyword>
<keyword evidence="1" id="KW-0472">Membrane</keyword>
<feature type="transmembrane region" description="Helical" evidence="1">
    <location>
        <begin position="66"/>
        <end position="84"/>
    </location>
</feature>
<reference evidence="2 3" key="1">
    <citation type="submission" date="2006-08" db="EMBL/GenBank/DDBJ databases">
        <title>Complete sequence of Shewanella frigidimarina NCIMB 400.</title>
        <authorList>
            <consortium name="US DOE Joint Genome Institute"/>
            <person name="Copeland A."/>
            <person name="Lucas S."/>
            <person name="Lapidus A."/>
            <person name="Barry K."/>
            <person name="Detter J.C."/>
            <person name="Glavina del Rio T."/>
            <person name="Hammon N."/>
            <person name="Israni S."/>
            <person name="Dalin E."/>
            <person name="Tice H."/>
            <person name="Pitluck S."/>
            <person name="Fredrickson J.K."/>
            <person name="Kolker E."/>
            <person name="McCuel L.A."/>
            <person name="DiChristina T."/>
            <person name="Nealson K.H."/>
            <person name="Newman D."/>
            <person name="Tiedje J.M."/>
            <person name="Zhou J."/>
            <person name="Romine M.F."/>
            <person name="Culley D.E."/>
            <person name="Serres M."/>
            <person name="Chertkov O."/>
            <person name="Brettin T."/>
            <person name="Bruce D."/>
            <person name="Han C."/>
            <person name="Tapia R."/>
            <person name="Gilna P."/>
            <person name="Schmutz J."/>
            <person name="Larimer F."/>
            <person name="Land M."/>
            <person name="Hauser L."/>
            <person name="Kyrpides N."/>
            <person name="Mikhailova N."/>
            <person name="Richardson P."/>
        </authorList>
    </citation>
    <scope>NUCLEOTIDE SEQUENCE [LARGE SCALE GENOMIC DNA]</scope>
    <source>
        <strain evidence="2 3">NCIMB 400</strain>
    </source>
</reference>
<proteinExistence type="predicted"/>
<keyword evidence="3" id="KW-1185">Reference proteome</keyword>
<dbReference type="EMBL" id="CP000447">
    <property type="protein sequence ID" value="ABI73671.1"/>
    <property type="molecule type" value="Genomic_DNA"/>
</dbReference>
<dbReference type="Proteomes" id="UP000000684">
    <property type="component" value="Chromosome"/>
</dbReference>
<name>Q07WE3_SHEFN</name>
<dbReference type="HOGENOM" id="CLU_2467282_0_0_6"/>
<organism evidence="2 3">
    <name type="scientific">Shewanella frigidimarina (strain NCIMB 400)</name>
    <dbReference type="NCBI Taxonomy" id="318167"/>
    <lineage>
        <taxon>Bacteria</taxon>
        <taxon>Pseudomonadati</taxon>
        <taxon>Pseudomonadota</taxon>
        <taxon>Gammaproteobacteria</taxon>
        <taxon>Alteromonadales</taxon>
        <taxon>Shewanellaceae</taxon>
        <taxon>Shewanella</taxon>
    </lineage>
</organism>
<evidence type="ECO:0000313" key="2">
    <source>
        <dbReference type="EMBL" id="ABI73671.1"/>
    </source>
</evidence>
<accession>Q07WE3</accession>
<evidence type="ECO:0000313" key="3">
    <source>
        <dbReference type="Proteomes" id="UP000000684"/>
    </source>
</evidence>
<sequence>MMFAYIFWSALALVGAVNIVNKSSGKNLKTIKSTSYFVVAHAILLSGSCVMALGLFDLTLSWSNKFVMFTIILLHNSFIAWADYKKLS</sequence>
<evidence type="ECO:0000256" key="1">
    <source>
        <dbReference type="SAM" id="Phobius"/>
    </source>
</evidence>
<protein>
    <submittedName>
        <fullName evidence="2">Uncharacterized protein</fullName>
    </submittedName>
</protein>
<keyword evidence="1" id="KW-0812">Transmembrane</keyword>